<name>A0A0R1YYF7_9LACO</name>
<keyword evidence="4 5" id="KW-0012">Acyltransferase</keyword>
<feature type="domain" description="Maltose/galactoside acetyltransferase" evidence="6">
    <location>
        <begin position="5"/>
        <end position="59"/>
    </location>
</feature>
<dbReference type="GO" id="GO:0008870">
    <property type="term" value="F:galactoside O-acetyltransferase activity"/>
    <property type="evidence" value="ECO:0007669"/>
    <property type="project" value="TreeGrafter"/>
</dbReference>
<dbReference type="InterPro" id="IPR011004">
    <property type="entry name" value="Trimer_LpxA-like_sf"/>
</dbReference>
<evidence type="ECO:0000313" key="7">
    <source>
        <dbReference type="EMBL" id="KRM44614.1"/>
    </source>
</evidence>
<gene>
    <name evidence="7" type="ORF">FD47_GL000252</name>
</gene>
<dbReference type="EC" id="2.3.1.-" evidence="5"/>
<dbReference type="InterPro" id="IPR018357">
    <property type="entry name" value="Hexapep_transf_CS"/>
</dbReference>
<evidence type="ECO:0000256" key="3">
    <source>
        <dbReference type="ARBA" id="ARBA00022737"/>
    </source>
</evidence>
<protein>
    <recommendedName>
        <fullName evidence="5">Acetyltransferase</fullName>
        <ecNumber evidence="5">2.3.1.-</ecNumber>
    </recommendedName>
</protein>
<comment type="similarity">
    <text evidence="1 5">Belongs to the transferase hexapeptide repeat family.</text>
</comment>
<dbReference type="PANTHER" id="PTHR43017:SF1">
    <property type="entry name" value="ACETYLTRANSFERASE YJL218W-RELATED"/>
    <property type="match status" value="1"/>
</dbReference>
<dbReference type="Gene3D" id="2.160.10.10">
    <property type="entry name" value="Hexapeptide repeat proteins"/>
    <property type="match status" value="1"/>
</dbReference>
<keyword evidence="2 5" id="KW-0808">Transferase</keyword>
<proteinExistence type="inferred from homology"/>
<comment type="caution">
    <text evidence="7">The sequence shown here is derived from an EMBL/GenBank/DDBJ whole genome shotgun (WGS) entry which is preliminary data.</text>
</comment>
<evidence type="ECO:0000313" key="8">
    <source>
        <dbReference type="Proteomes" id="UP000051010"/>
    </source>
</evidence>
<accession>A0A0R1YYF7</accession>
<dbReference type="InterPro" id="IPR001451">
    <property type="entry name" value="Hexapep"/>
</dbReference>
<dbReference type="Pfam" id="PF12464">
    <property type="entry name" value="Mac"/>
    <property type="match status" value="1"/>
</dbReference>
<evidence type="ECO:0000256" key="2">
    <source>
        <dbReference type="ARBA" id="ARBA00022679"/>
    </source>
</evidence>
<evidence type="ECO:0000256" key="4">
    <source>
        <dbReference type="ARBA" id="ARBA00023315"/>
    </source>
</evidence>
<dbReference type="AlphaFoldDB" id="A0A0R1YYF7"/>
<dbReference type="PANTHER" id="PTHR43017">
    <property type="entry name" value="GALACTOSIDE O-ACETYLTRANSFERASE"/>
    <property type="match status" value="1"/>
</dbReference>
<dbReference type="EMBL" id="AZFZ01000011">
    <property type="protein sequence ID" value="KRM44614.1"/>
    <property type="molecule type" value="Genomic_DNA"/>
</dbReference>
<dbReference type="InterPro" id="IPR024688">
    <property type="entry name" value="Mac_dom"/>
</dbReference>
<dbReference type="SUPFAM" id="SSF51161">
    <property type="entry name" value="Trimeric LpxA-like enzymes"/>
    <property type="match status" value="1"/>
</dbReference>
<dbReference type="PROSITE" id="PS00101">
    <property type="entry name" value="HEXAPEP_TRANSFERASES"/>
    <property type="match status" value="1"/>
</dbReference>
<dbReference type="PATRIC" id="fig|1423786.4.peg.255"/>
<dbReference type="FunFam" id="2.160.10.10:FF:000025">
    <property type="entry name" value="Hexapeptide-repeat containing-acetyltransferase"/>
    <property type="match status" value="1"/>
</dbReference>
<dbReference type="InterPro" id="IPR039369">
    <property type="entry name" value="LacA-like"/>
</dbReference>
<dbReference type="RefSeq" id="WP_054733357.1">
    <property type="nucleotide sequence ID" value="NZ_AZFZ01000011.1"/>
</dbReference>
<sequence>MTNDVEKWRHGDLYDAHAPYFRNQKEIASRFLNTYNQTDYADTEIRTRLLKDNFGAVGDYVTVGTPFLCDFANNIYLGSKISINMNCSFMDSGKITIGDETMVAPNVQIYTGTHPIAATERLNPNWELHKNQHFVMTRSLPVKVGRRCWIGGGTIILPGVTIGDNTVIGGGSVVTKDIPANVVAVGNPCHVLRKIGADN</sequence>
<dbReference type="Proteomes" id="UP000051010">
    <property type="component" value="Unassembled WGS sequence"/>
</dbReference>
<evidence type="ECO:0000259" key="6">
    <source>
        <dbReference type="SMART" id="SM01266"/>
    </source>
</evidence>
<evidence type="ECO:0000256" key="1">
    <source>
        <dbReference type="ARBA" id="ARBA00007274"/>
    </source>
</evidence>
<evidence type="ECO:0000256" key="5">
    <source>
        <dbReference type="RuleBase" id="RU367021"/>
    </source>
</evidence>
<dbReference type="Pfam" id="PF00132">
    <property type="entry name" value="Hexapep"/>
    <property type="match status" value="1"/>
</dbReference>
<reference evidence="7 8" key="1">
    <citation type="journal article" date="2015" name="Genome Announc.">
        <title>Expanding the biotechnology potential of lactobacilli through comparative genomics of 213 strains and associated genera.</title>
        <authorList>
            <person name="Sun Z."/>
            <person name="Harris H.M."/>
            <person name="McCann A."/>
            <person name="Guo C."/>
            <person name="Argimon S."/>
            <person name="Zhang W."/>
            <person name="Yang X."/>
            <person name="Jeffery I.B."/>
            <person name="Cooney J.C."/>
            <person name="Kagawa T.F."/>
            <person name="Liu W."/>
            <person name="Song Y."/>
            <person name="Salvetti E."/>
            <person name="Wrobel A."/>
            <person name="Rasinkangas P."/>
            <person name="Parkhill J."/>
            <person name="Rea M.C."/>
            <person name="O'Sullivan O."/>
            <person name="Ritari J."/>
            <person name="Douillard F.P."/>
            <person name="Paul Ross R."/>
            <person name="Yang R."/>
            <person name="Briner A.E."/>
            <person name="Felis G.E."/>
            <person name="de Vos W.M."/>
            <person name="Barrangou R."/>
            <person name="Klaenhammer T.R."/>
            <person name="Caufield P.W."/>
            <person name="Cui Y."/>
            <person name="Zhang H."/>
            <person name="O'Toole P.W."/>
        </authorList>
    </citation>
    <scope>NUCLEOTIDE SEQUENCE [LARGE SCALE GENOMIC DNA]</scope>
    <source>
        <strain evidence="7 8">DSM 18390</strain>
    </source>
</reference>
<keyword evidence="3" id="KW-0677">Repeat</keyword>
<dbReference type="SMART" id="SM01266">
    <property type="entry name" value="Mac"/>
    <property type="match status" value="1"/>
</dbReference>
<dbReference type="CDD" id="cd03357">
    <property type="entry name" value="LbH_MAT_GAT"/>
    <property type="match status" value="1"/>
</dbReference>
<organism evidence="7 8">
    <name type="scientific">Lentilactobacillus parafarraginis DSM 18390 = JCM 14109</name>
    <dbReference type="NCBI Taxonomy" id="1423786"/>
    <lineage>
        <taxon>Bacteria</taxon>
        <taxon>Bacillati</taxon>
        <taxon>Bacillota</taxon>
        <taxon>Bacilli</taxon>
        <taxon>Lactobacillales</taxon>
        <taxon>Lactobacillaceae</taxon>
        <taxon>Lentilactobacillus</taxon>
    </lineage>
</organism>